<dbReference type="Proteomes" id="UP000325315">
    <property type="component" value="Unassembled WGS sequence"/>
</dbReference>
<keyword evidence="3" id="KW-1185">Reference proteome</keyword>
<evidence type="ECO:0000313" key="3">
    <source>
        <dbReference type="Proteomes" id="UP000325315"/>
    </source>
</evidence>
<organism evidence="2 3">
    <name type="scientific">Gossypium australe</name>
    <dbReference type="NCBI Taxonomy" id="47621"/>
    <lineage>
        <taxon>Eukaryota</taxon>
        <taxon>Viridiplantae</taxon>
        <taxon>Streptophyta</taxon>
        <taxon>Embryophyta</taxon>
        <taxon>Tracheophyta</taxon>
        <taxon>Spermatophyta</taxon>
        <taxon>Magnoliopsida</taxon>
        <taxon>eudicotyledons</taxon>
        <taxon>Gunneridae</taxon>
        <taxon>Pentapetalae</taxon>
        <taxon>rosids</taxon>
        <taxon>malvids</taxon>
        <taxon>Malvales</taxon>
        <taxon>Malvaceae</taxon>
        <taxon>Malvoideae</taxon>
        <taxon>Gossypium</taxon>
    </lineage>
</organism>
<evidence type="ECO:0000256" key="1">
    <source>
        <dbReference type="SAM" id="MobiDB-lite"/>
    </source>
</evidence>
<dbReference type="OrthoDB" id="1420404at2759"/>
<feature type="region of interest" description="Disordered" evidence="1">
    <location>
        <begin position="150"/>
        <end position="172"/>
    </location>
</feature>
<reference evidence="3" key="1">
    <citation type="journal article" date="2019" name="Plant Biotechnol. J.">
        <title>Genome sequencing of the Australian wild diploid species Gossypium australe highlights disease resistance and delayed gland morphogenesis.</title>
        <authorList>
            <person name="Cai Y."/>
            <person name="Cai X."/>
            <person name="Wang Q."/>
            <person name="Wang P."/>
            <person name="Zhang Y."/>
            <person name="Cai C."/>
            <person name="Xu Y."/>
            <person name="Wang K."/>
            <person name="Zhou Z."/>
            <person name="Wang C."/>
            <person name="Geng S."/>
            <person name="Li B."/>
            <person name="Dong Q."/>
            <person name="Hou Y."/>
            <person name="Wang H."/>
            <person name="Ai P."/>
            <person name="Liu Z."/>
            <person name="Yi F."/>
            <person name="Sun M."/>
            <person name="An G."/>
            <person name="Cheng J."/>
            <person name="Zhang Y."/>
            <person name="Shi Q."/>
            <person name="Xie Y."/>
            <person name="Shi X."/>
            <person name="Chang Y."/>
            <person name="Huang F."/>
            <person name="Chen Y."/>
            <person name="Hong S."/>
            <person name="Mi L."/>
            <person name="Sun Q."/>
            <person name="Zhang L."/>
            <person name="Zhou B."/>
            <person name="Peng R."/>
            <person name="Zhang X."/>
            <person name="Liu F."/>
        </authorList>
    </citation>
    <scope>NUCLEOTIDE SEQUENCE [LARGE SCALE GENOMIC DNA]</scope>
    <source>
        <strain evidence="3">cv. PA1801</strain>
    </source>
</reference>
<evidence type="ECO:0000313" key="2">
    <source>
        <dbReference type="EMBL" id="KAA3485178.1"/>
    </source>
</evidence>
<proteinExistence type="predicted"/>
<accession>A0A5B6WUU1</accession>
<dbReference type="AlphaFoldDB" id="A0A5B6WUU1"/>
<name>A0A5B6WUU1_9ROSI</name>
<sequence>MALNNYQWQFMRTIPTKAASVFNLDAVSMLSNQTHPVMQCDTRGGVANPEYPPYGYGMENEQAHYTGWRYHSNFSWDDQNSQRLELPPDFQQPPHQQEEESNLEEMLTKFIAASETCFQKVETKLEVLSQKLKDQIGQLTKLISEQLQESLPSNTETKTDLRTTTRKLTKQH</sequence>
<dbReference type="EMBL" id="SMMG02000002">
    <property type="protein sequence ID" value="KAA3485178.1"/>
    <property type="molecule type" value="Genomic_DNA"/>
</dbReference>
<comment type="caution">
    <text evidence="2">The sequence shown here is derived from an EMBL/GenBank/DDBJ whole genome shotgun (WGS) entry which is preliminary data.</text>
</comment>
<gene>
    <name evidence="2" type="ORF">EPI10_007197</name>
</gene>
<protein>
    <submittedName>
        <fullName evidence="2">NifU-like protein 2, chloroplastic</fullName>
    </submittedName>
</protein>